<evidence type="ECO:0000313" key="2">
    <source>
        <dbReference type="Proteomes" id="UP000014585"/>
    </source>
</evidence>
<name>S3J0F4_9ENTR</name>
<dbReference type="HOGENOM" id="CLU_3181635_0_0_6"/>
<dbReference type="Proteomes" id="UP000014585">
    <property type="component" value="Unassembled WGS sequence"/>
</dbReference>
<comment type="caution">
    <text evidence="1">The sequence shown here is derived from an EMBL/GenBank/DDBJ whole genome shotgun (WGS) entry which is preliminary data.</text>
</comment>
<evidence type="ECO:0000313" key="1">
    <source>
        <dbReference type="EMBL" id="EPF18226.1"/>
    </source>
</evidence>
<gene>
    <name evidence="1" type="ORF">HMPREF0201_01637</name>
</gene>
<reference evidence="1 2" key="1">
    <citation type="submission" date="2013-04" db="EMBL/GenBank/DDBJ databases">
        <authorList>
            <person name="Weinstock G."/>
            <person name="Sodergren E."/>
            <person name="Lobos E.A."/>
            <person name="Fulton L."/>
            <person name="Fulton R."/>
            <person name="Courtney L."/>
            <person name="Fronick C."/>
            <person name="O'Laughlin M."/>
            <person name="Godfrey J."/>
            <person name="Wilson R.M."/>
            <person name="Miner T."/>
            <person name="Farmer C."/>
            <person name="Delehaunty K."/>
            <person name="Cordes M."/>
            <person name="Minx P."/>
            <person name="Tomlinson C."/>
            <person name="Chen J."/>
            <person name="Wollam A."/>
            <person name="Pepin K.H."/>
            <person name="Palsikar V.B."/>
            <person name="Zhang X."/>
            <person name="Suruliraj S."/>
            <person name="Perna N.T."/>
            <person name="Plunkett G."/>
            <person name="Warren W."/>
            <person name="Mitreva M."/>
            <person name="Mardis E.R."/>
            <person name="Wilson R.K."/>
        </authorList>
    </citation>
    <scope>NUCLEOTIDE SEQUENCE [LARGE SCALE GENOMIC DNA]</scope>
    <source>
        <strain evidence="1 2">DSM 4568</strain>
    </source>
</reference>
<accession>S3J0F4</accession>
<proteinExistence type="predicted"/>
<protein>
    <submittedName>
        <fullName evidence="1">Uncharacterized protein</fullName>
    </submittedName>
</protein>
<dbReference type="AlphaFoldDB" id="S3J0F4"/>
<organism evidence="1 2">
    <name type="scientific">Cedecea davisae DSM 4568</name>
    <dbReference type="NCBI Taxonomy" id="566551"/>
    <lineage>
        <taxon>Bacteria</taxon>
        <taxon>Pseudomonadati</taxon>
        <taxon>Pseudomonadota</taxon>
        <taxon>Gammaproteobacteria</taxon>
        <taxon>Enterobacterales</taxon>
        <taxon>Enterobacteriaceae</taxon>
        <taxon>Cedecea</taxon>
    </lineage>
</organism>
<dbReference type="EMBL" id="ATDT01000009">
    <property type="protein sequence ID" value="EPF18226.1"/>
    <property type="molecule type" value="Genomic_DNA"/>
</dbReference>
<sequence length="46" mass="5462">MISVVIACPLHKHFVQYLIFYLFRMIKAAGLKIQLVAFSFHCLRFF</sequence>